<reference evidence="8 9" key="1">
    <citation type="journal article" date="2016" name="Sci. Rep.">
        <title>Genomic and phenotypic characterization of the species Acinetobacter venetianus.</title>
        <authorList>
            <person name="Fondi M."/>
            <person name="Maida I."/>
            <person name="Perrin E."/>
            <person name="Orlandini V."/>
            <person name="La Torre L."/>
            <person name="Bosi E."/>
            <person name="Negroni A."/>
            <person name="Zanaroli G."/>
            <person name="Fava F."/>
            <person name="Decorosi F."/>
            <person name="Giovannetti L."/>
            <person name="Viti C."/>
            <person name="Vaneechoutte M."/>
            <person name="Dijkshoorn L."/>
            <person name="Fani R."/>
        </authorList>
    </citation>
    <scope>NUCLEOTIDE SEQUENCE [LARGE SCALE GENOMIC DNA]</scope>
    <source>
        <strain evidence="8 9">LUH5627</strain>
    </source>
</reference>
<dbReference type="GO" id="GO:0005886">
    <property type="term" value="C:plasma membrane"/>
    <property type="evidence" value="ECO:0007669"/>
    <property type="project" value="UniProtKB-SubCell"/>
</dbReference>
<evidence type="ECO:0000256" key="1">
    <source>
        <dbReference type="ARBA" id="ARBA00004651"/>
    </source>
</evidence>
<dbReference type="PATRIC" id="fig|52133.18.peg.2282"/>
<dbReference type="InterPro" id="IPR037185">
    <property type="entry name" value="EmrE-like"/>
</dbReference>
<dbReference type="SUPFAM" id="SSF103481">
    <property type="entry name" value="Multidrug resistance efflux transporter EmrE"/>
    <property type="match status" value="1"/>
</dbReference>
<evidence type="ECO:0000256" key="5">
    <source>
        <dbReference type="ARBA" id="ARBA00022692"/>
    </source>
</evidence>
<dbReference type="RefSeq" id="WP_061519067.1">
    <property type="nucleotide sequence ID" value="NZ_JBLWUO010000004.1"/>
</dbReference>
<dbReference type="NCBIfam" id="TIGR00688">
    <property type="entry name" value="rarD"/>
    <property type="match status" value="1"/>
</dbReference>
<evidence type="ECO:0000256" key="4">
    <source>
        <dbReference type="ARBA" id="ARBA00022475"/>
    </source>
</evidence>
<dbReference type="AlphaFoldDB" id="A0A150HMN9"/>
<proteinExistence type="inferred from homology"/>
<evidence type="ECO:0000256" key="2">
    <source>
        <dbReference type="ARBA" id="ARBA00007362"/>
    </source>
</evidence>
<keyword evidence="7" id="KW-0472">Membrane</keyword>
<sequence>MHTQSNTVLGITFNVIASLLFALMFAYTTLLHSLQGNEIYGWRILLTLPCLTLFIIVQGNWSQVITIYKRLHNERYFFLTRFLSSFLIGIQLWLFMWAPSNGYGLDVSLGYFIMPITMVILGRIAFKDKMSRLQKLSCIFAILGIINMLVISKTLTWPTLLICLGYPVYFWLRQKTNTNNIGGVWFDMVFSLPISLFFILQGGVFLGELGSIFDTLWLVLGLGLISALALGFQSLSAPHLNLSLFGLLVYVEPILLLMVSILLGETIKPAEWPTYIGIWLAVCALVAEGIISLRKKRFV</sequence>
<dbReference type="Proteomes" id="UP000075680">
    <property type="component" value="Unassembled WGS sequence"/>
</dbReference>
<keyword evidence="6" id="KW-1133">Transmembrane helix</keyword>
<dbReference type="EMBL" id="JRUE01000192">
    <property type="protein sequence ID" value="KXZ67318.1"/>
    <property type="molecule type" value="Genomic_DNA"/>
</dbReference>
<evidence type="ECO:0000313" key="9">
    <source>
        <dbReference type="Proteomes" id="UP000075680"/>
    </source>
</evidence>
<organism evidence="8 9">
    <name type="scientific">Acinetobacter venetianus</name>
    <dbReference type="NCBI Taxonomy" id="52133"/>
    <lineage>
        <taxon>Bacteria</taxon>
        <taxon>Pseudomonadati</taxon>
        <taxon>Pseudomonadota</taxon>
        <taxon>Gammaproteobacteria</taxon>
        <taxon>Moraxellales</taxon>
        <taxon>Moraxellaceae</taxon>
        <taxon>Acinetobacter</taxon>
    </lineage>
</organism>
<evidence type="ECO:0000256" key="3">
    <source>
        <dbReference type="ARBA" id="ARBA00022448"/>
    </source>
</evidence>
<accession>A0A150HMN9</accession>
<comment type="subcellular location">
    <subcellularLocation>
        <location evidence="1">Cell membrane</location>
        <topology evidence="1">Multi-pass membrane protein</topology>
    </subcellularLocation>
</comment>
<protein>
    <submittedName>
        <fullName evidence="8">EamA-like transporter family protein</fullName>
    </submittedName>
</protein>
<evidence type="ECO:0000313" key="8">
    <source>
        <dbReference type="EMBL" id="KXZ67318.1"/>
    </source>
</evidence>
<comment type="caution">
    <text evidence="8">The sequence shown here is derived from an EMBL/GenBank/DDBJ whole genome shotgun (WGS) entry which is preliminary data.</text>
</comment>
<name>A0A150HMN9_9GAMM</name>
<keyword evidence="3" id="KW-0813">Transport</keyword>
<gene>
    <name evidence="8" type="ORF">AVENLUH5627_02203</name>
</gene>
<keyword evidence="4" id="KW-1003">Cell membrane</keyword>
<keyword evidence="5" id="KW-0812">Transmembrane</keyword>
<evidence type="ECO:0000256" key="6">
    <source>
        <dbReference type="ARBA" id="ARBA00022989"/>
    </source>
</evidence>
<dbReference type="InterPro" id="IPR004626">
    <property type="entry name" value="RarD"/>
</dbReference>
<evidence type="ECO:0000256" key="7">
    <source>
        <dbReference type="ARBA" id="ARBA00023136"/>
    </source>
</evidence>
<comment type="similarity">
    <text evidence="2">Belongs to the EamA transporter family.</text>
</comment>